<evidence type="ECO:0000313" key="1">
    <source>
        <dbReference type="EMBL" id="KIO19475.1"/>
    </source>
</evidence>
<accession>A0A0C3PWP9</accession>
<name>A0A0C3PWP9_9AGAM</name>
<organism evidence="1 2">
    <name type="scientific">Tulasnella calospora MUT 4182</name>
    <dbReference type="NCBI Taxonomy" id="1051891"/>
    <lineage>
        <taxon>Eukaryota</taxon>
        <taxon>Fungi</taxon>
        <taxon>Dikarya</taxon>
        <taxon>Basidiomycota</taxon>
        <taxon>Agaricomycotina</taxon>
        <taxon>Agaricomycetes</taxon>
        <taxon>Cantharellales</taxon>
        <taxon>Tulasnellaceae</taxon>
        <taxon>Tulasnella</taxon>
    </lineage>
</organism>
<reference evidence="1 2" key="1">
    <citation type="submission" date="2014-04" db="EMBL/GenBank/DDBJ databases">
        <authorList>
            <consortium name="DOE Joint Genome Institute"/>
            <person name="Kuo A."/>
            <person name="Girlanda M."/>
            <person name="Perotto S."/>
            <person name="Kohler A."/>
            <person name="Nagy L.G."/>
            <person name="Floudas D."/>
            <person name="Copeland A."/>
            <person name="Barry K.W."/>
            <person name="Cichocki N."/>
            <person name="Veneault-Fourrey C."/>
            <person name="LaButti K."/>
            <person name="Lindquist E.A."/>
            <person name="Lipzen A."/>
            <person name="Lundell T."/>
            <person name="Morin E."/>
            <person name="Murat C."/>
            <person name="Sun H."/>
            <person name="Tunlid A."/>
            <person name="Henrissat B."/>
            <person name="Grigoriev I.V."/>
            <person name="Hibbett D.S."/>
            <person name="Martin F."/>
            <person name="Nordberg H.P."/>
            <person name="Cantor M.N."/>
            <person name="Hua S.X."/>
        </authorList>
    </citation>
    <scope>NUCLEOTIDE SEQUENCE [LARGE SCALE GENOMIC DNA]</scope>
    <source>
        <strain evidence="1 2">MUT 4182</strain>
    </source>
</reference>
<gene>
    <name evidence="1" type="ORF">M407DRAFT_222812</name>
</gene>
<dbReference type="HOGENOM" id="CLU_455078_0_0_1"/>
<protein>
    <submittedName>
        <fullName evidence="1">Uncharacterized protein</fullName>
    </submittedName>
</protein>
<sequence length="605" mass="68111">MTSNPEDQIIVAQNVCSLEPAVASGILLHDPMAWRRLLGLTQDALRLWHDCPTTINKRTAELFGAAVCYLLLQQPEHGDKWQQVRSTFPTDVFWRPELPSWLALDALEFSITGKVPKRTRGVILIGTEQSLNKMVLRKVILGFGHATSRSLGWADLVRLVRIPHDDTILSLVALYIRQIAQFVDDEAQWTLGMLERGDPRTQALASDEYLAEKVGLNIANALWAWDKLAKVVTDPTKVSHMAEIYLSFMRKIEDLASRIQADWALVRYLRQGLQKIVFGIGRRTSRDSVTYVRFVLGTISLSKTLHLDDDNLDPMAEMGLWKALDYVAGVAHDNSEISRNLGLEDFMIKTLAWVASSFQTQAEIQSLPNFVTFLASRLSDKDANQQSRWLSIYCGGEKGLFTEGQEATTVWMKTGFSAQLIDCLEQRAEQTRPPLLQLLTDLSKSVVWARRLVDDGFVKAIAGLIIDLTPPRENCWTSTHDLVTDALLSAWKSSARSRISYWADDKMLIAIGRLVSFAYAEQERRELGQVLLSVSIPFDEVMELVRHLAAYRGIHAFVARNIDVMINTTGPGFSKGSLNWEYSRYCDSNSMLLCTRPLHIDAGLL</sequence>
<dbReference type="OrthoDB" id="3202100at2759"/>
<evidence type="ECO:0000313" key="2">
    <source>
        <dbReference type="Proteomes" id="UP000054248"/>
    </source>
</evidence>
<dbReference type="EMBL" id="KN823219">
    <property type="protein sequence ID" value="KIO19475.1"/>
    <property type="molecule type" value="Genomic_DNA"/>
</dbReference>
<dbReference type="Proteomes" id="UP000054248">
    <property type="component" value="Unassembled WGS sequence"/>
</dbReference>
<keyword evidence="2" id="KW-1185">Reference proteome</keyword>
<reference evidence="2" key="2">
    <citation type="submission" date="2015-01" db="EMBL/GenBank/DDBJ databases">
        <title>Evolutionary Origins and Diversification of the Mycorrhizal Mutualists.</title>
        <authorList>
            <consortium name="DOE Joint Genome Institute"/>
            <consortium name="Mycorrhizal Genomics Consortium"/>
            <person name="Kohler A."/>
            <person name="Kuo A."/>
            <person name="Nagy L.G."/>
            <person name="Floudas D."/>
            <person name="Copeland A."/>
            <person name="Barry K.W."/>
            <person name="Cichocki N."/>
            <person name="Veneault-Fourrey C."/>
            <person name="LaButti K."/>
            <person name="Lindquist E.A."/>
            <person name="Lipzen A."/>
            <person name="Lundell T."/>
            <person name="Morin E."/>
            <person name="Murat C."/>
            <person name="Riley R."/>
            <person name="Ohm R."/>
            <person name="Sun H."/>
            <person name="Tunlid A."/>
            <person name="Henrissat B."/>
            <person name="Grigoriev I.V."/>
            <person name="Hibbett D.S."/>
            <person name="Martin F."/>
        </authorList>
    </citation>
    <scope>NUCLEOTIDE SEQUENCE [LARGE SCALE GENOMIC DNA]</scope>
    <source>
        <strain evidence="2">MUT 4182</strain>
    </source>
</reference>
<proteinExistence type="predicted"/>
<dbReference type="AlphaFoldDB" id="A0A0C3PWP9"/>